<keyword evidence="3" id="KW-1003">Cell membrane</keyword>
<dbReference type="InterPro" id="IPR002656">
    <property type="entry name" value="Acyl_transf_3_dom"/>
</dbReference>
<feature type="transmembrane region" description="Helical" evidence="7">
    <location>
        <begin position="240"/>
        <end position="260"/>
    </location>
</feature>
<feature type="transmembrane region" description="Helical" evidence="7">
    <location>
        <begin position="296"/>
        <end position="316"/>
    </location>
</feature>
<comment type="caution">
    <text evidence="9">The sequence shown here is derived from an EMBL/GenBank/DDBJ whole genome shotgun (WGS) entry which is preliminary data.</text>
</comment>
<dbReference type="Proteomes" id="UP001519307">
    <property type="component" value="Unassembled WGS sequence"/>
</dbReference>
<evidence type="ECO:0000256" key="7">
    <source>
        <dbReference type="SAM" id="Phobius"/>
    </source>
</evidence>
<feature type="transmembrane region" description="Helical" evidence="7">
    <location>
        <begin position="272"/>
        <end position="290"/>
    </location>
</feature>
<reference evidence="9 10" key="1">
    <citation type="submission" date="2021-03" db="EMBL/GenBank/DDBJ databases">
        <title>Genomic Encyclopedia of Type Strains, Phase IV (KMG-IV): sequencing the most valuable type-strain genomes for metagenomic binning, comparative biology and taxonomic classification.</title>
        <authorList>
            <person name="Goeker M."/>
        </authorList>
    </citation>
    <scope>NUCLEOTIDE SEQUENCE [LARGE SCALE GENOMIC DNA]</scope>
    <source>
        <strain evidence="9 10">DSM 28783</strain>
    </source>
</reference>
<keyword evidence="10" id="KW-1185">Reference proteome</keyword>
<protein>
    <submittedName>
        <fullName evidence="9">Surface polysaccharide O-acyltransferase-like enzyme</fullName>
    </submittedName>
</protein>
<dbReference type="EMBL" id="JAGGLM010000005">
    <property type="protein sequence ID" value="MBP2032472.1"/>
    <property type="molecule type" value="Genomic_DNA"/>
</dbReference>
<name>A0ABS4KR25_9CLOT</name>
<evidence type="ECO:0000259" key="8">
    <source>
        <dbReference type="Pfam" id="PF01757"/>
    </source>
</evidence>
<evidence type="ECO:0000313" key="9">
    <source>
        <dbReference type="EMBL" id="MBP2032472.1"/>
    </source>
</evidence>
<feature type="transmembrane region" description="Helical" evidence="7">
    <location>
        <begin position="201"/>
        <end position="220"/>
    </location>
</feature>
<dbReference type="PANTHER" id="PTHR40074">
    <property type="entry name" value="O-ACETYLTRANSFERASE WECH"/>
    <property type="match status" value="1"/>
</dbReference>
<comment type="similarity">
    <text evidence="2">Belongs to the acyltransferase 3 family.</text>
</comment>
<sequence length="323" mass="38432">MDVIRAMSIIAVICIHVSATVLGYKPYSSTYNFTYALNQISRFSVPAFIFISGMGLTISYNKKQGYLYFLMKRLKKIIPQYFIWCLIYIFVITKNFNIRQDINYIIYGKVFYHFYFIPLIVEFYVIFPFIYKFIGNKLWLLISCIISVLVIVYTYYYGNITTNMWFWDKKNLLYWLFYFSLGGYIGKNREIFFQKLQKYKYLIFIMFICSIFYLLDAIILGNQYSRNLEHIVTFQRPSVIVYSVLIILCILSINWKNGLFMCIVRYISDGSYTVYLCHAGILYFCTKYYIDNSYAIGSAHFELKAILITFFGAIIINRIKKFL</sequence>
<feature type="transmembrane region" description="Helical" evidence="7">
    <location>
        <begin position="110"/>
        <end position="131"/>
    </location>
</feature>
<feature type="transmembrane region" description="Helical" evidence="7">
    <location>
        <begin position="172"/>
        <end position="189"/>
    </location>
</feature>
<feature type="transmembrane region" description="Helical" evidence="7">
    <location>
        <begin position="138"/>
        <end position="157"/>
    </location>
</feature>
<evidence type="ECO:0000256" key="6">
    <source>
        <dbReference type="ARBA" id="ARBA00023136"/>
    </source>
</evidence>
<keyword evidence="4 7" id="KW-0812">Transmembrane</keyword>
<dbReference type="RefSeq" id="WP_209701666.1">
    <property type="nucleotide sequence ID" value="NZ_JAGGLM010000005.1"/>
</dbReference>
<evidence type="ECO:0000256" key="4">
    <source>
        <dbReference type="ARBA" id="ARBA00022692"/>
    </source>
</evidence>
<evidence type="ECO:0000256" key="1">
    <source>
        <dbReference type="ARBA" id="ARBA00004651"/>
    </source>
</evidence>
<dbReference type="Pfam" id="PF01757">
    <property type="entry name" value="Acyl_transf_3"/>
    <property type="match status" value="1"/>
</dbReference>
<feature type="domain" description="Acyltransferase 3" evidence="8">
    <location>
        <begin position="1"/>
        <end position="317"/>
    </location>
</feature>
<feature type="transmembrane region" description="Helical" evidence="7">
    <location>
        <begin position="81"/>
        <end position="98"/>
    </location>
</feature>
<accession>A0ABS4KR25</accession>
<keyword evidence="6 7" id="KW-0472">Membrane</keyword>
<dbReference type="PANTHER" id="PTHR40074:SF2">
    <property type="entry name" value="O-ACETYLTRANSFERASE WECH"/>
    <property type="match status" value="1"/>
</dbReference>
<organism evidence="9 10">
    <name type="scientific">Clostridium algifaecis</name>
    <dbReference type="NCBI Taxonomy" id="1472040"/>
    <lineage>
        <taxon>Bacteria</taxon>
        <taxon>Bacillati</taxon>
        <taxon>Bacillota</taxon>
        <taxon>Clostridia</taxon>
        <taxon>Eubacteriales</taxon>
        <taxon>Clostridiaceae</taxon>
        <taxon>Clostridium</taxon>
    </lineage>
</organism>
<comment type="subcellular location">
    <subcellularLocation>
        <location evidence="1">Cell membrane</location>
        <topology evidence="1">Multi-pass membrane protein</topology>
    </subcellularLocation>
</comment>
<feature type="transmembrane region" description="Helical" evidence="7">
    <location>
        <begin position="43"/>
        <end position="60"/>
    </location>
</feature>
<evidence type="ECO:0000313" key="10">
    <source>
        <dbReference type="Proteomes" id="UP001519307"/>
    </source>
</evidence>
<gene>
    <name evidence="9" type="ORF">J2Z42_001144</name>
</gene>
<keyword evidence="5 7" id="KW-1133">Transmembrane helix</keyword>
<proteinExistence type="inferred from homology"/>
<evidence type="ECO:0000256" key="3">
    <source>
        <dbReference type="ARBA" id="ARBA00022475"/>
    </source>
</evidence>
<evidence type="ECO:0000256" key="5">
    <source>
        <dbReference type="ARBA" id="ARBA00022989"/>
    </source>
</evidence>
<evidence type="ECO:0000256" key="2">
    <source>
        <dbReference type="ARBA" id="ARBA00007400"/>
    </source>
</evidence>